<dbReference type="EMBL" id="JBHRTE010000087">
    <property type="protein sequence ID" value="MFC3169855.1"/>
    <property type="molecule type" value="Genomic_DNA"/>
</dbReference>
<dbReference type="NCBIfam" id="TIGR01563">
    <property type="entry name" value="gp16_SPP1"/>
    <property type="match status" value="1"/>
</dbReference>
<proteinExistence type="predicted"/>
<evidence type="ECO:0000313" key="1">
    <source>
        <dbReference type="EMBL" id="MFC3169855.1"/>
    </source>
</evidence>
<protein>
    <submittedName>
        <fullName evidence="1">Phage head closure protein</fullName>
    </submittedName>
</protein>
<organism evidence="1 2">
    <name type="scientific">Paracoccus fontiphilus</name>
    <dbReference type="NCBI Taxonomy" id="1815556"/>
    <lineage>
        <taxon>Bacteria</taxon>
        <taxon>Pseudomonadati</taxon>
        <taxon>Pseudomonadota</taxon>
        <taxon>Alphaproteobacteria</taxon>
        <taxon>Rhodobacterales</taxon>
        <taxon>Paracoccaceae</taxon>
        <taxon>Paracoccus</taxon>
    </lineage>
</organism>
<name>A0ABV7IH33_9RHOB</name>
<dbReference type="InterPro" id="IPR008767">
    <property type="entry name" value="Phage_SPP1_head-tail_adaptor"/>
</dbReference>
<dbReference type="InterPro" id="IPR038666">
    <property type="entry name" value="SSP1_head-tail_sf"/>
</dbReference>
<accession>A0ABV7IH33</accession>
<evidence type="ECO:0000313" key="2">
    <source>
        <dbReference type="Proteomes" id="UP001595557"/>
    </source>
</evidence>
<keyword evidence="2" id="KW-1185">Reference proteome</keyword>
<sequence>MESTASKLNRMASFYRPETYRDPDGQMIHDYVLQFTVAAHVHYLRGSEAVMQARLQSKSPAIITVRRSVQAREITSEWQVKVDDRTFEIREDPRPDQARRTLAMLAEA</sequence>
<reference evidence="2" key="1">
    <citation type="journal article" date="2019" name="Int. J. Syst. Evol. Microbiol.">
        <title>The Global Catalogue of Microorganisms (GCM) 10K type strain sequencing project: providing services to taxonomists for standard genome sequencing and annotation.</title>
        <authorList>
            <consortium name="The Broad Institute Genomics Platform"/>
            <consortium name="The Broad Institute Genome Sequencing Center for Infectious Disease"/>
            <person name="Wu L."/>
            <person name="Ma J."/>
        </authorList>
    </citation>
    <scope>NUCLEOTIDE SEQUENCE [LARGE SCALE GENOMIC DNA]</scope>
    <source>
        <strain evidence="2">KCTC 52239</strain>
    </source>
</reference>
<dbReference type="Pfam" id="PF05521">
    <property type="entry name" value="Phage_HCP"/>
    <property type="match status" value="1"/>
</dbReference>
<comment type="caution">
    <text evidence="1">The sequence shown here is derived from an EMBL/GenBank/DDBJ whole genome shotgun (WGS) entry which is preliminary data.</text>
</comment>
<dbReference type="Proteomes" id="UP001595557">
    <property type="component" value="Unassembled WGS sequence"/>
</dbReference>
<dbReference type="RefSeq" id="WP_207466655.1">
    <property type="nucleotide sequence ID" value="NZ_JAFNAW010000010.1"/>
</dbReference>
<dbReference type="Gene3D" id="2.40.10.270">
    <property type="entry name" value="Bacteriophage SPP1 head-tail adaptor protein"/>
    <property type="match status" value="1"/>
</dbReference>
<gene>
    <name evidence="1" type="ORF">ACFOD7_17535</name>
</gene>